<keyword evidence="2" id="KW-1185">Reference proteome</keyword>
<dbReference type="Proteomes" id="UP000005239">
    <property type="component" value="Unassembled WGS sequence"/>
</dbReference>
<dbReference type="AlphaFoldDB" id="A0A2A6CXN6"/>
<protein>
    <submittedName>
        <fullName evidence="1">Uncharacterized protein</fullName>
    </submittedName>
</protein>
<name>A0A2A6CXN6_PRIPA</name>
<reference evidence="2" key="1">
    <citation type="journal article" date="2008" name="Nat. Genet.">
        <title>The Pristionchus pacificus genome provides a unique perspective on nematode lifestyle and parasitism.</title>
        <authorList>
            <person name="Dieterich C."/>
            <person name="Clifton S.W."/>
            <person name="Schuster L.N."/>
            <person name="Chinwalla A."/>
            <person name="Delehaunty K."/>
            <person name="Dinkelacker I."/>
            <person name="Fulton L."/>
            <person name="Fulton R."/>
            <person name="Godfrey J."/>
            <person name="Minx P."/>
            <person name="Mitreva M."/>
            <person name="Roeseler W."/>
            <person name="Tian H."/>
            <person name="Witte H."/>
            <person name="Yang S.P."/>
            <person name="Wilson R.K."/>
            <person name="Sommer R.J."/>
        </authorList>
    </citation>
    <scope>NUCLEOTIDE SEQUENCE [LARGE SCALE GENOMIC DNA]</scope>
    <source>
        <strain evidence="2">PS312</strain>
    </source>
</reference>
<proteinExistence type="predicted"/>
<gene>
    <name evidence="1" type="primary">WBGene00282452</name>
</gene>
<evidence type="ECO:0000313" key="1">
    <source>
        <dbReference type="EnsemblMetazoa" id="PPA44083.1"/>
    </source>
</evidence>
<accession>A0A8R1V1V3</accession>
<sequence length="97" mass="10705">MGVSTVSSSTVPTNIFYLFYFNIVPLSYLPFLKCSHCLNDAALLRRDENGEKRRPGYLCPPLCTCVAVILFIHGCACCVRAKAPQPVTLILNHGGMR</sequence>
<accession>A0A2A6CXN6</accession>
<dbReference type="EnsemblMetazoa" id="PPA44083.1">
    <property type="protein sequence ID" value="PPA44083.1"/>
    <property type="gene ID" value="WBGene00282452"/>
</dbReference>
<evidence type="ECO:0000313" key="2">
    <source>
        <dbReference type="Proteomes" id="UP000005239"/>
    </source>
</evidence>
<organism evidence="1 2">
    <name type="scientific">Pristionchus pacificus</name>
    <name type="common">Parasitic nematode worm</name>
    <dbReference type="NCBI Taxonomy" id="54126"/>
    <lineage>
        <taxon>Eukaryota</taxon>
        <taxon>Metazoa</taxon>
        <taxon>Ecdysozoa</taxon>
        <taxon>Nematoda</taxon>
        <taxon>Chromadorea</taxon>
        <taxon>Rhabditida</taxon>
        <taxon>Rhabditina</taxon>
        <taxon>Diplogasteromorpha</taxon>
        <taxon>Diplogasteroidea</taxon>
        <taxon>Neodiplogasteridae</taxon>
        <taxon>Pristionchus</taxon>
    </lineage>
</organism>
<reference evidence="1" key="2">
    <citation type="submission" date="2022-06" db="UniProtKB">
        <authorList>
            <consortium name="EnsemblMetazoa"/>
        </authorList>
    </citation>
    <scope>IDENTIFICATION</scope>
    <source>
        <strain evidence="1">PS312</strain>
    </source>
</reference>